<dbReference type="AlphaFoldDB" id="A0A9N9I465"/>
<dbReference type="EMBL" id="CAJVPQ010009959">
    <property type="protein sequence ID" value="CAG8719283.1"/>
    <property type="molecule type" value="Genomic_DNA"/>
</dbReference>
<comment type="caution">
    <text evidence="1">The sequence shown here is derived from an EMBL/GenBank/DDBJ whole genome shotgun (WGS) entry which is preliminary data.</text>
</comment>
<dbReference type="Proteomes" id="UP000789570">
    <property type="component" value="Unassembled WGS sequence"/>
</dbReference>
<dbReference type="OrthoDB" id="2438615at2759"/>
<organism evidence="1 2">
    <name type="scientific">Funneliformis caledonium</name>
    <dbReference type="NCBI Taxonomy" id="1117310"/>
    <lineage>
        <taxon>Eukaryota</taxon>
        <taxon>Fungi</taxon>
        <taxon>Fungi incertae sedis</taxon>
        <taxon>Mucoromycota</taxon>
        <taxon>Glomeromycotina</taxon>
        <taxon>Glomeromycetes</taxon>
        <taxon>Glomerales</taxon>
        <taxon>Glomeraceae</taxon>
        <taxon>Funneliformis</taxon>
    </lineage>
</organism>
<accession>A0A9N9I465</accession>
<proteinExistence type="predicted"/>
<gene>
    <name evidence="1" type="ORF">FCALED_LOCUS14311</name>
</gene>
<feature type="non-terminal residue" evidence="1">
    <location>
        <position position="1"/>
    </location>
</feature>
<sequence length="66" mass="7264">SSGQEIVKQFCQNSHKKKGVKKIAQVIIDDIQNDVKYQEPIFSGSSSHETEISATTCHPKCSSLSL</sequence>
<keyword evidence="2" id="KW-1185">Reference proteome</keyword>
<evidence type="ECO:0000313" key="1">
    <source>
        <dbReference type="EMBL" id="CAG8719283.1"/>
    </source>
</evidence>
<protein>
    <submittedName>
        <fullName evidence="1">10134_t:CDS:1</fullName>
    </submittedName>
</protein>
<feature type="non-terminal residue" evidence="1">
    <location>
        <position position="66"/>
    </location>
</feature>
<name>A0A9N9I465_9GLOM</name>
<reference evidence="1" key="1">
    <citation type="submission" date="2021-06" db="EMBL/GenBank/DDBJ databases">
        <authorList>
            <person name="Kallberg Y."/>
            <person name="Tangrot J."/>
            <person name="Rosling A."/>
        </authorList>
    </citation>
    <scope>NUCLEOTIDE SEQUENCE</scope>
    <source>
        <strain evidence="1">UK204</strain>
    </source>
</reference>
<evidence type="ECO:0000313" key="2">
    <source>
        <dbReference type="Proteomes" id="UP000789570"/>
    </source>
</evidence>